<accession>A0A0P6XCX2</accession>
<organism evidence="1 2">
    <name type="scientific">Bellilinea caldifistulae</name>
    <dbReference type="NCBI Taxonomy" id="360411"/>
    <lineage>
        <taxon>Bacteria</taxon>
        <taxon>Bacillati</taxon>
        <taxon>Chloroflexota</taxon>
        <taxon>Anaerolineae</taxon>
        <taxon>Anaerolineales</taxon>
        <taxon>Anaerolineaceae</taxon>
        <taxon>Bellilinea</taxon>
    </lineage>
</organism>
<name>A0A0P6XCX2_9CHLR</name>
<sequence>MAEGMSDPVECHSGYEYAERPVALHWEGERLEIEAIEAEWRIPGGKRFRVRVKDGRVFELFYGELYDEWRIHAV</sequence>
<dbReference type="RefSeq" id="WP_061913065.1">
    <property type="nucleotide sequence ID" value="NZ_DF967971.1"/>
</dbReference>
<gene>
    <name evidence="1" type="ORF">AC812_01395</name>
</gene>
<keyword evidence="2" id="KW-1185">Reference proteome</keyword>
<dbReference type="AlphaFoldDB" id="A0A0P6XCX2"/>
<evidence type="ECO:0000313" key="1">
    <source>
        <dbReference type="EMBL" id="KPL78111.1"/>
    </source>
</evidence>
<comment type="caution">
    <text evidence="1">The sequence shown here is derived from an EMBL/GenBank/DDBJ whole genome shotgun (WGS) entry which is preliminary data.</text>
</comment>
<dbReference type="OrthoDB" id="164254at2"/>
<dbReference type="EMBL" id="LGHJ01000006">
    <property type="protein sequence ID" value="KPL78111.1"/>
    <property type="molecule type" value="Genomic_DNA"/>
</dbReference>
<proteinExistence type="predicted"/>
<protein>
    <submittedName>
        <fullName evidence="1">Uncharacterized protein</fullName>
    </submittedName>
</protein>
<dbReference type="STRING" id="360411.AC812_01395"/>
<dbReference type="Proteomes" id="UP000050514">
    <property type="component" value="Unassembled WGS sequence"/>
</dbReference>
<reference evidence="1 2" key="1">
    <citation type="submission" date="2015-07" db="EMBL/GenBank/DDBJ databases">
        <title>Draft genome of Bellilinea caldifistulae DSM 17877.</title>
        <authorList>
            <person name="Hemp J."/>
            <person name="Ward L.M."/>
            <person name="Pace L.A."/>
            <person name="Fischer W.W."/>
        </authorList>
    </citation>
    <scope>NUCLEOTIDE SEQUENCE [LARGE SCALE GENOMIC DNA]</scope>
    <source>
        <strain evidence="1 2">GOMI-1</strain>
    </source>
</reference>
<evidence type="ECO:0000313" key="2">
    <source>
        <dbReference type="Proteomes" id="UP000050514"/>
    </source>
</evidence>